<keyword evidence="3" id="KW-1185">Reference proteome</keyword>
<dbReference type="HOGENOM" id="CLU_301517_0_0_1"/>
<dbReference type="OMA" id="NEKCAGS"/>
<evidence type="ECO:0000313" key="3">
    <source>
        <dbReference type="Proteomes" id="UP000011081"/>
    </source>
</evidence>
<dbReference type="RefSeq" id="XP_008074005.1">
    <property type="nucleotide sequence ID" value="XM_008075814.1"/>
</dbReference>
<dbReference type="InParanoid" id="L2GW78"/>
<dbReference type="GO" id="GO:0006506">
    <property type="term" value="P:GPI anchor biosynthetic process"/>
    <property type="evidence" value="ECO:0007669"/>
    <property type="project" value="InterPro"/>
</dbReference>
<evidence type="ECO:0008006" key="4">
    <source>
        <dbReference type="Google" id="ProtNLM"/>
    </source>
</evidence>
<gene>
    <name evidence="2" type="ORF">VCUG_00984</name>
</gene>
<feature type="transmembrane region" description="Helical" evidence="1">
    <location>
        <begin position="588"/>
        <end position="603"/>
    </location>
</feature>
<organism evidence="2 3">
    <name type="scientific">Vavraia culicis (isolate floridensis)</name>
    <name type="common">Microsporidian parasite</name>
    <dbReference type="NCBI Taxonomy" id="948595"/>
    <lineage>
        <taxon>Eukaryota</taxon>
        <taxon>Fungi</taxon>
        <taxon>Fungi incertae sedis</taxon>
        <taxon>Microsporidia</taxon>
        <taxon>Pleistophoridae</taxon>
        <taxon>Vavraia</taxon>
    </lineage>
</organism>
<feature type="transmembrane region" description="Helical" evidence="1">
    <location>
        <begin position="615"/>
        <end position="636"/>
    </location>
</feature>
<accession>L2GW78</accession>
<dbReference type="EMBL" id="GL877416">
    <property type="protein sequence ID" value="ELA47553.1"/>
    <property type="molecule type" value="Genomic_DNA"/>
</dbReference>
<dbReference type="GO" id="GO:0005789">
    <property type="term" value="C:endoplasmic reticulum membrane"/>
    <property type="evidence" value="ECO:0007669"/>
    <property type="project" value="TreeGrafter"/>
</dbReference>
<dbReference type="SUPFAM" id="SSF53649">
    <property type="entry name" value="Alkaline phosphatase-like"/>
    <property type="match status" value="1"/>
</dbReference>
<keyword evidence="1" id="KW-0812">Transmembrane</keyword>
<dbReference type="AlphaFoldDB" id="L2GW78"/>
<dbReference type="InterPro" id="IPR039524">
    <property type="entry name" value="PIGO/GPI13"/>
</dbReference>
<feature type="transmembrane region" description="Helical" evidence="1">
    <location>
        <begin position="967"/>
        <end position="986"/>
    </location>
</feature>
<feature type="transmembrane region" description="Helical" evidence="1">
    <location>
        <begin position="642"/>
        <end position="663"/>
    </location>
</feature>
<dbReference type="Pfam" id="PF01663">
    <property type="entry name" value="Phosphodiest"/>
    <property type="match status" value="1"/>
</dbReference>
<feature type="transmembrane region" description="Helical" evidence="1">
    <location>
        <begin position="935"/>
        <end position="955"/>
    </location>
</feature>
<dbReference type="InterPro" id="IPR002591">
    <property type="entry name" value="Phosphodiest/P_Trfase"/>
</dbReference>
<dbReference type="GeneID" id="19878867"/>
<dbReference type="GO" id="GO:0051377">
    <property type="term" value="F:mannose-ethanolamine phosphotransferase activity"/>
    <property type="evidence" value="ECO:0007669"/>
    <property type="project" value="TreeGrafter"/>
</dbReference>
<sequence>MLPQILNFVCAYFAAYGLFRTLPSMNDTIGDDVIFGDGMDEMNGCEMQERYGDECAREKKDCGAREGSDRSLLEKDRNRCKNKKERIGNQKKTHRYKKCKFIILDGLRYDATIATHKSGLYYNNMPVFEAQFHTRVLLGVDDKNVIEGMRYSFWLADAYMAMIEHFITSIADKKCEYCAKGHLHGKKGIERHAYRIDRARKGSHRTFNHFLSKHVNINVTDHFTVVNTLFVHPHPHTHHLSIAGIPTSTSTRIESMVTGIPTNYRHGLTTFQHIPVPEDNMVGKFKTVLYGDKMWKDLFPGLAGTCCLESYEQGHNFDDEKKVMKEIVECKMEGFELLVGHLVYLDHYGHKYGTIHHKDIRDVLRTYNDFIRELITGLDDDTLLVVTSDHGVENSGGHGGARAMQLASFVFFCGRGIDGTKDDVCEAVRKESYKWQFDMNEKWIDAKRRHISTTQAAHADRKTGIRPESDRCLSNSTNNGVSYVHQNDIMPTICALLGKAIPFYSTGTFIYELVGKGHFYDSAVRKCVKLYNLINKTEKNAQNDTNKMNYVLEHVKKYISALSFHQVFALNHSLSHILNEKCAGSNPPYIYLGILIGVLNIIIQLKRIKFKQYDVFQVIITVLTCLAPSFSIPVFIHEDILWSLLFLALDCSWHGVFYALAFLKIGKFPVEGKRIGIFELMSKNNAIIFLGLLHYVRYCCSLERTRKRKNNKCEQEDIGLQEILPSDSLYDHSSSAIGMKGCVADQDTSILGTRGNSRTSDTMNTVEHVKMSVHVLLSYLCDKVHRAFRLQLSIFESAASFLISLTSYPYIHVLVLRYFYQGTSSYRTLIISMLSVNHRLLKYFIYPIKETLFIFYPISGPCTGTKSNIRKSHILKRIAYFYSCIFASNRTMDLCTIDYMTCFIVSDRINVNSLFSVLLYFFTPRIVHHVPCDDIYLLVNSVAFLGSFVGTWWFGSKFGNEYFYGRFFNVGMYFLMDNLVILISDIKKIIW</sequence>
<evidence type="ECO:0000313" key="2">
    <source>
        <dbReference type="EMBL" id="ELA47553.1"/>
    </source>
</evidence>
<protein>
    <recommendedName>
        <fullName evidence="4">Metalloenzyme domain-containing protein</fullName>
    </recommendedName>
</protein>
<dbReference type="PANTHER" id="PTHR23071:SF1">
    <property type="entry name" value="GPI ETHANOLAMINE PHOSPHATE TRANSFERASE 3"/>
    <property type="match status" value="1"/>
</dbReference>
<reference evidence="3" key="1">
    <citation type="submission" date="2011-03" db="EMBL/GenBank/DDBJ databases">
        <title>The genome sequence of Vavraia culicis strain floridensis.</title>
        <authorList>
            <consortium name="The Broad Institute Genome Sequencing Platform"/>
            <person name="Cuomo C."/>
            <person name="Becnel J."/>
            <person name="Sanscrainte N."/>
            <person name="Young S.K."/>
            <person name="Zeng Q."/>
            <person name="Gargeya S."/>
            <person name="Fitzgerald M."/>
            <person name="Haas B."/>
            <person name="Abouelleil A."/>
            <person name="Alvarado L."/>
            <person name="Arachchi H.M."/>
            <person name="Berlin A."/>
            <person name="Chapman S.B."/>
            <person name="Gearin G."/>
            <person name="Goldberg J."/>
            <person name="Griggs A."/>
            <person name="Gujja S."/>
            <person name="Hansen M."/>
            <person name="Heiman D."/>
            <person name="Howarth C."/>
            <person name="Larimer J."/>
            <person name="Lui A."/>
            <person name="MacDonald P.J.P."/>
            <person name="McCowen C."/>
            <person name="Montmayeur A."/>
            <person name="Murphy C."/>
            <person name="Neiman D."/>
            <person name="Pearson M."/>
            <person name="Priest M."/>
            <person name="Roberts A."/>
            <person name="Saif S."/>
            <person name="Shea T."/>
            <person name="Sisk P."/>
            <person name="Stolte C."/>
            <person name="Sykes S."/>
            <person name="Wortman J."/>
            <person name="Nusbaum C."/>
            <person name="Birren B."/>
        </authorList>
    </citation>
    <scope>NUCLEOTIDE SEQUENCE [LARGE SCALE GENOMIC DNA]</scope>
    <source>
        <strain evidence="3">floridensis</strain>
    </source>
</reference>
<evidence type="ECO:0000256" key="1">
    <source>
        <dbReference type="SAM" id="Phobius"/>
    </source>
</evidence>
<dbReference type="Proteomes" id="UP000011081">
    <property type="component" value="Unassembled WGS sequence"/>
</dbReference>
<dbReference type="Gene3D" id="3.40.720.10">
    <property type="entry name" value="Alkaline Phosphatase, subunit A"/>
    <property type="match status" value="1"/>
</dbReference>
<dbReference type="VEuPathDB" id="MicrosporidiaDB:VCUG_00984"/>
<feature type="transmembrane region" description="Helical" evidence="1">
    <location>
        <begin position="903"/>
        <end position="923"/>
    </location>
</feature>
<keyword evidence="1" id="KW-0472">Membrane</keyword>
<dbReference type="OrthoDB" id="272139at2759"/>
<feature type="transmembrane region" description="Helical" evidence="1">
    <location>
        <begin position="675"/>
        <end position="696"/>
    </location>
</feature>
<dbReference type="InterPro" id="IPR017850">
    <property type="entry name" value="Alkaline_phosphatase_core_sf"/>
</dbReference>
<proteinExistence type="predicted"/>
<name>L2GW78_VAVCU</name>
<dbReference type="STRING" id="948595.L2GW78"/>
<dbReference type="PANTHER" id="PTHR23071">
    <property type="entry name" value="PHOSPHATIDYLINOSITOL GLYCAN"/>
    <property type="match status" value="1"/>
</dbReference>
<keyword evidence="1" id="KW-1133">Transmembrane helix</keyword>